<dbReference type="InterPro" id="IPR050493">
    <property type="entry name" value="FAD-dep_Monooxygenase_BioMet"/>
</dbReference>
<reference evidence="7 8" key="1">
    <citation type="submission" date="2024-02" db="EMBL/GenBank/DDBJ databases">
        <title>Discinaceae phylogenomics.</title>
        <authorList>
            <person name="Dirks A.C."/>
            <person name="James T.Y."/>
        </authorList>
    </citation>
    <scope>NUCLEOTIDE SEQUENCE [LARGE SCALE GENOMIC DNA]</scope>
    <source>
        <strain evidence="7 8">ACD0624</strain>
    </source>
</reference>
<protein>
    <recommendedName>
        <fullName evidence="6">FAD-binding domain-containing protein</fullName>
    </recommendedName>
</protein>
<evidence type="ECO:0000256" key="2">
    <source>
        <dbReference type="ARBA" id="ARBA00022630"/>
    </source>
</evidence>
<keyword evidence="3" id="KW-0274">FAD</keyword>
<sequence length="427" mass="47594">MKILIIGSGICGLSTYHFIRKHLPTHTVHIYEAYPKSVRAIGAGLGLAPNGVRVLHALDPAIVTELLEPTNSFTGETFVMRNSRGSTLARLALGSCLRYKFPNIMIARSVLYTTLEKDLPADAITYQTRVRCVREREDGVEVEFEDGRLETCDLLLGADGVRSTIRSTVVGVGFEAQYHGLTAIGGFLPVDPLPQHIKESLKSHPIVMTFGRNGFFGYAPYSTAPSLRIMWWSTFSSPTPPPRDLPVDTIKTQLLTRHADWVDPQGEHTHRELIEHATASDEEMMVIPTWITPSLPRYALPSGRVVLLGDAAHAMPPESGQGASLALEDAQTIVLLLKHFLGEKQEADGEALVSVAEAFGALRMGRADYILVEAKKRGDGKRSLTWYEEMMRDWIVWIMGFFPERVHDWKLGYEVEVEVEKYLAARR</sequence>
<evidence type="ECO:0000313" key="8">
    <source>
        <dbReference type="Proteomes" id="UP001447188"/>
    </source>
</evidence>
<keyword evidence="4" id="KW-0560">Oxidoreductase</keyword>
<proteinExistence type="inferred from homology"/>
<keyword evidence="8" id="KW-1185">Reference proteome</keyword>
<dbReference type="InterPro" id="IPR036188">
    <property type="entry name" value="FAD/NAD-bd_sf"/>
</dbReference>
<comment type="similarity">
    <text evidence="1">Belongs to the paxM FAD-dependent monooxygenase family.</text>
</comment>
<dbReference type="Proteomes" id="UP001447188">
    <property type="component" value="Unassembled WGS sequence"/>
</dbReference>
<dbReference type="Gene3D" id="3.50.50.60">
    <property type="entry name" value="FAD/NAD(P)-binding domain"/>
    <property type="match status" value="1"/>
</dbReference>
<evidence type="ECO:0000256" key="5">
    <source>
        <dbReference type="ARBA" id="ARBA00023033"/>
    </source>
</evidence>
<name>A0ABR3GXZ0_9PEZI</name>
<evidence type="ECO:0000256" key="3">
    <source>
        <dbReference type="ARBA" id="ARBA00022827"/>
    </source>
</evidence>
<dbReference type="InterPro" id="IPR002938">
    <property type="entry name" value="FAD-bd"/>
</dbReference>
<dbReference type="PRINTS" id="PR00420">
    <property type="entry name" value="RNGMNOXGNASE"/>
</dbReference>
<keyword evidence="2" id="KW-0285">Flavoprotein</keyword>
<evidence type="ECO:0000256" key="1">
    <source>
        <dbReference type="ARBA" id="ARBA00007992"/>
    </source>
</evidence>
<dbReference type="SUPFAM" id="SSF51905">
    <property type="entry name" value="FAD/NAD(P)-binding domain"/>
    <property type="match status" value="1"/>
</dbReference>
<keyword evidence="5" id="KW-0503">Monooxygenase</keyword>
<organism evidence="7 8">
    <name type="scientific">Discina gigas</name>
    <dbReference type="NCBI Taxonomy" id="1032678"/>
    <lineage>
        <taxon>Eukaryota</taxon>
        <taxon>Fungi</taxon>
        <taxon>Dikarya</taxon>
        <taxon>Ascomycota</taxon>
        <taxon>Pezizomycotina</taxon>
        <taxon>Pezizomycetes</taxon>
        <taxon>Pezizales</taxon>
        <taxon>Discinaceae</taxon>
        <taxon>Discina</taxon>
    </lineage>
</organism>
<dbReference type="Pfam" id="PF01494">
    <property type="entry name" value="FAD_binding_3"/>
    <property type="match status" value="1"/>
</dbReference>
<evidence type="ECO:0000313" key="7">
    <source>
        <dbReference type="EMBL" id="KAL0640762.1"/>
    </source>
</evidence>
<feature type="domain" description="FAD-binding" evidence="6">
    <location>
        <begin position="2"/>
        <end position="344"/>
    </location>
</feature>
<comment type="caution">
    <text evidence="7">The sequence shown here is derived from an EMBL/GenBank/DDBJ whole genome shotgun (WGS) entry which is preliminary data.</text>
</comment>
<dbReference type="PANTHER" id="PTHR13789">
    <property type="entry name" value="MONOOXYGENASE"/>
    <property type="match status" value="1"/>
</dbReference>
<evidence type="ECO:0000259" key="6">
    <source>
        <dbReference type="Pfam" id="PF01494"/>
    </source>
</evidence>
<accession>A0ABR3GXZ0</accession>
<dbReference type="EMBL" id="JBBBZM010000001">
    <property type="protein sequence ID" value="KAL0640762.1"/>
    <property type="molecule type" value="Genomic_DNA"/>
</dbReference>
<evidence type="ECO:0000256" key="4">
    <source>
        <dbReference type="ARBA" id="ARBA00023002"/>
    </source>
</evidence>
<gene>
    <name evidence="7" type="ORF">Q9L58_000068</name>
</gene>
<dbReference type="PANTHER" id="PTHR13789:SF309">
    <property type="entry name" value="PUTATIVE (AFU_ORTHOLOGUE AFUA_6G14510)-RELATED"/>
    <property type="match status" value="1"/>
</dbReference>